<dbReference type="EMBL" id="JAWLKI010000010">
    <property type="protein sequence ID" value="MDV6307846.1"/>
    <property type="molecule type" value="Genomic_DNA"/>
</dbReference>
<keyword evidence="8" id="KW-1185">Reference proteome</keyword>
<evidence type="ECO:0000256" key="4">
    <source>
        <dbReference type="ARBA" id="ARBA00023002"/>
    </source>
</evidence>
<dbReference type="GeneID" id="77169886"/>
<keyword evidence="5" id="KW-0408">Iron</keyword>
<dbReference type="PANTHER" id="PTHR46696">
    <property type="entry name" value="P450, PUTATIVE (EUROFUNG)-RELATED"/>
    <property type="match status" value="1"/>
</dbReference>
<organism evidence="7 8">
    <name type="scientific">Gordonia amicalis</name>
    <dbReference type="NCBI Taxonomy" id="89053"/>
    <lineage>
        <taxon>Bacteria</taxon>
        <taxon>Bacillati</taxon>
        <taxon>Actinomycetota</taxon>
        <taxon>Actinomycetes</taxon>
        <taxon>Mycobacteriales</taxon>
        <taxon>Gordoniaceae</taxon>
        <taxon>Gordonia</taxon>
    </lineage>
</organism>
<gene>
    <name evidence="7" type="ORF">R3P94_11030</name>
</gene>
<dbReference type="SUPFAM" id="SSF48264">
    <property type="entry name" value="Cytochrome P450"/>
    <property type="match status" value="1"/>
</dbReference>
<reference evidence="7 8" key="1">
    <citation type="submission" date="2023-10" db="EMBL/GenBank/DDBJ databases">
        <title>Development of a sustainable strategy for remediation of hydrocarbon-contaminated territories based on the waste exchange concept.</title>
        <authorList>
            <person name="Krivoruchko A."/>
        </authorList>
    </citation>
    <scope>NUCLEOTIDE SEQUENCE [LARGE SCALE GENOMIC DNA]</scope>
    <source>
        <strain evidence="7 8">IEGM 1266</strain>
    </source>
</reference>
<dbReference type="RefSeq" id="WP_024499715.1">
    <property type="nucleotide sequence ID" value="NZ_CP091855.1"/>
</dbReference>
<keyword evidence="4" id="KW-0560">Oxidoreductase</keyword>
<dbReference type="CDD" id="cd11029">
    <property type="entry name" value="CYP107-like"/>
    <property type="match status" value="1"/>
</dbReference>
<evidence type="ECO:0000313" key="8">
    <source>
        <dbReference type="Proteomes" id="UP001185779"/>
    </source>
</evidence>
<protein>
    <submittedName>
        <fullName evidence="7">Cytochrome P450</fullName>
    </submittedName>
</protein>
<dbReference type="PRINTS" id="PR00385">
    <property type="entry name" value="P450"/>
</dbReference>
<evidence type="ECO:0000256" key="1">
    <source>
        <dbReference type="ARBA" id="ARBA00010617"/>
    </source>
</evidence>
<dbReference type="InterPro" id="IPR036396">
    <property type="entry name" value="Cyt_P450_sf"/>
</dbReference>
<dbReference type="InterPro" id="IPR002397">
    <property type="entry name" value="Cyt_P450_B"/>
</dbReference>
<keyword evidence="2" id="KW-0349">Heme</keyword>
<sequence length="412" mass="46171">MTSVATPTMSVTNLADPVMYYNPYPRYAYLRENEPVSRLKAPMMVRGTGYMVTRHADVQALHTDERFSTDSMRYGGAARFNWMLPQTIKLLSETMVFKDDPEHKRLRTLVHKAFTPKLIAGMSDQVTDIANELVDELARKKDVDLVNDYAVELPLRVISSMLGVNDADRAEFHHLVNKMTEDSGAGPIGMVRRMPVANKLLKFIQHLADEARAHPDENLISAIVEAREDGDRLTDREVLGMIFLLLLAGHDTTSNLIGSSTLALVRNPEQLQALREDEALWPTAIEELLRYTTPVACAAPRIAIEDVEFAGTHIPQGSQVVGMIISANRDKEVYDDPESLDLARFPNKHMSFAFGAHYCLGHHLARLEGRVALRTLIERFPSLEVRVPDTDLRYKATLSLRGLKSLPMRVGG</sequence>
<evidence type="ECO:0000256" key="5">
    <source>
        <dbReference type="ARBA" id="ARBA00023004"/>
    </source>
</evidence>
<evidence type="ECO:0000313" key="7">
    <source>
        <dbReference type="EMBL" id="MDV6307846.1"/>
    </source>
</evidence>
<keyword evidence="3" id="KW-0479">Metal-binding</keyword>
<dbReference type="Gene3D" id="1.10.630.10">
    <property type="entry name" value="Cytochrome P450"/>
    <property type="match status" value="1"/>
</dbReference>
<dbReference type="Proteomes" id="UP001185779">
    <property type="component" value="Unassembled WGS sequence"/>
</dbReference>
<proteinExistence type="inferred from homology"/>
<comment type="caution">
    <text evidence="7">The sequence shown here is derived from an EMBL/GenBank/DDBJ whole genome shotgun (WGS) entry which is preliminary data.</text>
</comment>
<dbReference type="InterPro" id="IPR001128">
    <property type="entry name" value="Cyt_P450"/>
</dbReference>
<evidence type="ECO:0000256" key="6">
    <source>
        <dbReference type="ARBA" id="ARBA00023033"/>
    </source>
</evidence>
<evidence type="ECO:0000256" key="3">
    <source>
        <dbReference type="ARBA" id="ARBA00022723"/>
    </source>
</evidence>
<dbReference type="PANTHER" id="PTHR46696:SF1">
    <property type="entry name" value="CYTOCHROME P450 YJIB-RELATED"/>
    <property type="match status" value="1"/>
</dbReference>
<accession>A0ABU4DFK8</accession>
<keyword evidence="6" id="KW-0503">Monooxygenase</keyword>
<dbReference type="Pfam" id="PF00067">
    <property type="entry name" value="p450"/>
    <property type="match status" value="1"/>
</dbReference>
<evidence type="ECO:0000256" key="2">
    <source>
        <dbReference type="ARBA" id="ARBA00022617"/>
    </source>
</evidence>
<name>A0ABU4DFK8_9ACTN</name>
<dbReference type="PRINTS" id="PR00359">
    <property type="entry name" value="BP450"/>
</dbReference>
<comment type="similarity">
    <text evidence="1">Belongs to the cytochrome P450 family.</text>
</comment>